<keyword evidence="2" id="KW-1185">Reference proteome</keyword>
<dbReference type="AlphaFoldDB" id="Q2GDA6"/>
<name>Q2GDA6_EHRS3</name>
<evidence type="ECO:0000313" key="1">
    <source>
        <dbReference type="EMBL" id="ABD45965.1"/>
    </source>
</evidence>
<gene>
    <name evidence="1" type="ordered locus">NSE_0662</name>
</gene>
<dbReference type="EMBL" id="CP000237">
    <property type="protein sequence ID" value="ABD45965.1"/>
    <property type="molecule type" value="Genomic_DNA"/>
</dbReference>
<organism evidence="1 2">
    <name type="scientific">Ehrlichia sennetsu (strain ATCC VR-367 / Miyayama)</name>
    <name type="common">Neorickettsia sennetsu</name>
    <dbReference type="NCBI Taxonomy" id="222891"/>
    <lineage>
        <taxon>Bacteria</taxon>
        <taxon>Pseudomonadati</taxon>
        <taxon>Pseudomonadota</taxon>
        <taxon>Alphaproteobacteria</taxon>
        <taxon>Rickettsiales</taxon>
        <taxon>Anaplasmataceae</taxon>
        <taxon>Ehrlichia</taxon>
    </lineage>
</organism>
<reference evidence="1 2" key="1">
    <citation type="journal article" date="2006" name="PLoS Genet.">
        <title>Comparative genomics of emerging human ehrlichiosis agents.</title>
        <authorList>
            <person name="Dunning Hotopp J.C."/>
            <person name="Lin M."/>
            <person name="Madupu R."/>
            <person name="Crabtree J."/>
            <person name="Angiuoli S.V."/>
            <person name="Eisen J.A."/>
            <person name="Seshadri R."/>
            <person name="Ren Q."/>
            <person name="Wu M."/>
            <person name="Utterback T.R."/>
            <person name="Smith S."/>
            <person name="Lewis M."/>
            <person name="Khouri H."/>
            <person name="Zhang C."/>
            <person name="Niu H."/>
            <person name="Lin Q."/>
            <person name="Ohashi N."/>
            <person name="Zhi N."/>
            <person name="Nelson W."/>
            <person name="Brinkac L.M."/>
            <person name="Dodson R.J."/>
            <person name="Rosovitz M.J."/>
            <person name="Sundaram J."/>
            <person name="Daugherty S.C."/>
            <person name="Davidsen T."/>
            <person name="Durkin A.S."/>
            <person name="Gwinn M."/>
            <person name="Haft D.H."/>
            <person name="Selengut J.D."/>
            <person name="Sullivan S.A."/>
            <person name="Zafar N."/>
            <person name="Zhou L."/>
            <person name="Benahmed F."/>
            <person name="Forberger H."/>
            <person name="Halpin R."/>
            <person name="Mulligan S."/>
            <person name="Robinson J."/>
            <person name="White O."/>
            <person name="Rikihisa Y."/>
            <person name="Tettelin H."/>
        </authorList>
    </citation>
    <scope>NUCLEOTIDE SEQUENCE [LARGE SCALE GENOMIC DNA]</scope>
    <source>
        <strain evidence="2">ATCC VR-367 / Miyayama</strain>
    </source>
</reference>
<dbReference type="Proteomes" id="UP000001942">
    <property type="component" value="Chromosome"/>
</dbReference>
<sequence>MKIRISHVALPIFRYHTVHQPLEDCAQKTLQLEEKIRANKKRSISFSSVALLKTLTQRSFLLKSGK</sequence>
<accession>Q2GDA6</accession>
<proteinExistence type="predicted"/>
<dbReference type="KEGG" id="nse:NSE_0662"/>
<dbReference type="HOGENOM" id="CLU_2826702_0_0_5"/>
<protein>
    <submittedName>
        <fullName evidence="1">Uncharacterized protein</fullName>
    </submittedName>
</protein>
<evidence type="ECO:0000313" key="2">
    <source>
        <dbReference type="Proteomes" id="UP000001942"/>
    </source>
</evidence>